<sequence length="263" mass="29837">MDIENNIEQQDSPRHRKSLAVVAVLSTLALFLEQDKQDAGQNHDLSHFEATIFGWLLFIGGLAFSFSLGWKIGAGRLVTLGFVIMTAWCVVKKISENLDSKGLQLLAYITNSFWICIPLGMMSVTYLHFKNLRREFLWIFGVIVCFIIFSLGGVIAVIGKQDWLLYVMIPYCLVMIPVLYLYVPNPLPLETGVNFPDLLPQLAGLVGHVLACFIWLQNRTTPESWAKRAFFSIACLLFDIFSLGLMVHGPHEELKEYQRHVEI</sequence>
<dbReference type="VEuPathDB" id="FungiDB:C7M61_003283"/>
<proteinExistence type="predicted"/>
<feature type="transmembrane region" description="Helical" evidence="1">
    <location>
        <begin position="103"/>
        <end position="124"/>
    </location>
</feature>
<dbReference type="AlphaFoldDB" id="A0A2P7YNN5"/>
<feature type="transmembrane region" description="Helical" evidence="1">
    <location>
        <begin position="136"/>
        <end position="158"/>
    </location>
</feature>
<dbReference type="RefSeq" id="XP_024713112.1">
    <property type="nucleotide sequence ID" value="XM_024858625.1"/>
</dbReference>
<evidence type="ECO:0000313" key="2">
    <source>
        <dbReference type="EMBL" id="PSK37577.1"/>
    </source>
</evidence>
<feature type="transmembrane region" description="Helical" evidence="1">
    <location>
        <begin position="228"/>
        <end position="247"/>
    </location>
</feature>
<evidence type="ECO:0000256" key="1">
    <source>
        <dbReference type="SAM" id="Phobius"/>
    </source>
</evidence>
<dbReference type="EMBL" id="PYFQ01000008">
    <property type="protein sequence ID" value="PSK37577.1"/>
    <property type="molecule type" value="Genomic_DNA"/>
</dbReference>
<keyword evidence="1" id="KW-1133">Transmembrane helix</keyword>
<feature type="transmembrane region" description="Helical" evidence="1">
    <location>
        <begin position="72"/>
        <end position="91"/>
    </location>
</feature>
<feature type="transmembrane region" description="Helical" evidence="1">
    <location>
        <begin position="198"/>
        <end position="216"/>
    </location>
</feature>
<name>A0A2P7YNN5_9ASCO</name>
<evidence type="ECO:0000313" key="3">
    <source>
        <dbReference type="Proteomes" id="UP000241107"/>
    </source>
</evidence>
<reference evidence="2 3" key="1">
    <citation type="submission" date="2018-03" db="EMBL/GenBank/DDBJ databases">
        <title>Candida pseudohaemulonii genome assembly and annotation.</title>
        <authorList>
            <person name="Munoz J.F."/>
            <person name="Gade L.G."/>
            <person name="Chow N.A."/>
            <person name="Litvintseva A.P."/>
            <person name="Loparev V.N."/>
            <person name="Cuomo C.A."/>
        </authorList>
    </citation>
    <scope>NUCLEOTIDE SEQUENCE [LARGE SCALE GENOMIC DNA]</scope>
    <source>
        <strain evidence="2 3">B12108</strain>
    </source>
</reference>
<protein>
    <submittedName>
        <fullName evidence="2">Uncharacterized protein</fullName>
    </submittedName>
</protein>
<organism evidence="2 3">
    <name type="scientific">Candidozyma pseudohaemuli</name>
    <dbReference type="NCBI Taxonomy" id="418784"/>
    <lineage>
        <taxon>Eukaryota</taxon>
        <taxon>Fungi</taxon>
        <taxon>Dikarya</taxon>
        <taxon>Ascomycota</taxon>
        <taxon>Saccharomycotina</taxon>
        <taxon>Pichiomycetes</taxon>
        <taxon>Metschnikowiaceae</taxon>
        <taxon>Candidozyma</taxon>
    </lineage>
</organism>
<accession>A0A2P7YNN5</accession>
<feature type="transmembrane region" description="Helical" evidence="1">
    <location>
        <begin position="163"/>
        <end position="183"/>
    </location>
</feature>
<keyword evidence="3" id="KW-1185">Reference proteome</keyword>
<comment type="caution">
    <text evidence="2">The sequence shown here is derived from an EMBL/GenBank/DDBJ whole genome shotgun (WGS) entry which is preliminary data.</text>
</comment>
<feature type="transmembrane region" description="Helical" evidence="1">
    <location>
        <begin position="45"/>
        <end position="66"/>
    </location>
</feature>
<gene>
    <name evidence="2" type="ORF">C7M61_003283</name>
</gene>
<dbReference type="GeneID" id="36566672"/>
<dbReference type="Proteomes" id="UP000241107">
    <property type="component" value="Unassembled WGS sequence"/>
</dbReference>
<keyword evidence="1" id="KW-0472">Membrane</keyword>
<keyword evidence="1" id="KW-0812">Transmembrane</keyword>